<evidence type="ECO:0000313" key="1">
    <source>
        <dbReference type="EMBL" id="TNN76554.1"/>
    </source>
</evidence>
<reference evidence="1 2" key="1">
    <citation type="submission" date="2019-03" db="EMBL/GenBank/DDBJ databases">
        <title>First draft genome of Liparis tanakae, snailfish: a comprehensive survey of snailfish specific genes.</title>
        <authorList>
            <person name="Kim W."/>
            <person name="Song I."/>
            <person name="Jeong J.-H."/>
            <person name="Kim D."/>
            <person name="Kim S."/>
            <person name="Ryu S."/>
            <person name="Song J.Y."/>
            <person name="Lee S.K."/>
        </authorList>
    </citation>
    <scope>NUCLEOTIDE SEQUENCE [LARGE SCALE GENOMIC DNA]</scope>
    <source>
        <tissue evidence="1">Muscle</tissue>
    </source>
</reference>
<gene>
    <name evidence="1" type="ORF">EYF80_013204</name>
</gene>
<dbReference type="EMBL" id="SRLO01000092">
    <property type="protein sequence ID" value="TNN76554.1"/>
    <property type="molecule type" value="Genomic_DNA"/>
</dbReference>
<accession>A0A4Z2IGJ9</accession>
<sequence>MVMSGRRHLEGSNLFHVLQTPPDGKAELVRRIKKECHWRESTSVCGTSSTSSKLSLIFISSSKLSRPRTYTQTQDNPMLRWQANDDVAADDALGKKGKDASCRACWDLRPNGARLIAGKSSF</sequence>
<dbReference type="AlphaFoldDB" id="A0A4Z2IGJ9"/>
<keyword evidence="2" id="KW-1185">Reference proteome</keyword>
<proteinExistence type="predicted"/>
<organism evidence="1 2">
    <name type="scientific">Liparis tanakae</name>
    <name type="common">Tanaka's snailfish</name>
    <dbReference type="NCBI Taxonomy" id="230148"/>
    <lineage>
        <taxon>Eukaryota</taxon>
        <taxon>Metazoa</taxon>
        <taxon>Chordata</taxon>
        <taxon>Craniata</taxon>
        <taxon>Vertebrata</taxon>
        <taxon>Euteleostomi</taxon>
        <taxon>Actinopterygii</taxon>
        <taxon>Neopterygii</taxon>
        <taxon>Teleostei</taxon>
        <taxon>Neoteleostei</taxon>
        <taxon>Acanthomorphata</taxon>
        <taxon>Eupercaria</taxon>
        <taxon>Perciformes</taxon>
        <taxon>Cottioidei</taxon>
        <taxon>Cottales</taxon>
        <taxon>Liparidae</taxon>
        <taxon>Liparis</taxon>
    </lineage>
</organism>
<evidence type="ECO:0000313" key="2">
    <source>
        <dbReference type="Proteomes" id="UP000314294"/>
    </source>
</evidence>
<dbReference type="Proteomes" id="UP000314294">
    <property type="component" value="Unassembled WGS sequence"/>
</dbReference>
<name>A0A4Z2IGJ9_9TELE</name>
<protein>
    <submittedName>
        <fullName evidence="1">Uncharacterized protein</fullName>
    </submittedName>
</protein>
<comment type="caution">
    <text evidence="1">The sequence shown here is derived from an EMBL/GenBank/DDBJ whole genome shotgun (WGS) entry which is preliminary data.</text>
</comment>